<reference evidence="3 4" key="1">
    <citation type="journal article" date="2015" name="Nat. Commun.">
        <title>Lucilia cuprina genome unlocks parasitic fly biology to underpin future interventions.</title>
        <authorList>
            <person name="Anstead C.A."/>
            <person name="Korhonen P.K."/>
            <person name="Young N.D."/>
            <person name="Hall R.S."/>
            <person name="Jex A.R."/>
            <person name="Murali S.C."/>
            <person name="Hughes D.S."/>
            <person name="Lee S.F."/>
            <person name="Perry T."/>
            <person name="Stroehlein A.J."/>
            <person name="Ansell B.R."/>
            <person name="Breugelmans B."/>
            <person name="Hofmann A."/>
            <person name="Qu J."/>
            <person name="Dugan S."/>
            <person name="Lee S.L."/>
            <person name="Chao H."/>
            <person name="Dinh H."/>
            <person name="Han Y."/>
            <person name="Doddapaneni H.V."/>
            <person name="Worley K.C."/>
            <person name="Muzny D.M."/>
            <person name="Ioannidis P."/>
            <person name="Waterhouse R.M."/>
            <person name="Zdobnov E.M."/>
            <person name="James P.J."/>
            <person name="Bagnall N.H."/>
            <person name="Kotze A.C."/>
            <person name="Gibbs R.A."/>
            <person name="Richards S."/>
            <person name="Batterham P."/>
            <person name="Gasser R.B."/>
        </authorList>
    </citation>
    <scope>NUCLEOTIDE SEQUENCE [LARGE SCALE GENOMIC DNA]</scope>
    <source>
        <strain evidence="3 4">LS</strain>
        <tissue evidence="3">Full body</tissue>
    </source>
</reference>
<evidence type="ECO:0000313" key="4">
    <source>
        <dbReference type="Proteomes" id="UP000037069"/>
    </source>
</evidence>
<evidence type="ECO:0000313" key="3">
    <source>
        <dbReference type="EMBL" id="KNC26756.1"/>
    </source>
</evidence>
<evidence type="ECO:0000256" key="2">
    <source>
        <dbReference type="SAM" id="SignalP"/>
    </source>
</evidence>
<gene>
    <name evidence="3" type="ORF">FF38_02275</name>
</gene>
<accession>A0A0L0C3C6</accession>
<name>A0A0L0C3C6_LUCCU</name>
<keyword evidence="4" id="KW-1185">Reference proteome</keyword>
<dbReference type="Proteomes" id="UP000037069">
    <property type="component" value="Unassembled WGS sequence"/>
</dbReference>
<evidence type="ECO:0000256" key="1">
    <source>
        <dbReference type="SAM" id="MobiDB-lite"/>
    </source>
</evidence>
<keyword evidence="2" id="KW-0732">Signal</keyword>
<proteinExistence type="predicted"/>
<dbReference type="PROSITE" id="PS51257">
    <property type="entry name" value="PROKAR_LIPOPROTEIN"/>
    <property type="match status" value="1"/>
</dbReference>
<evidence type="ECO:0008006" key="5">
    <source>
        <dbReference type="Google" id="ProtNLM"/>
    </source>
</evidence>
<feature type="signal peptide" evidence="2">
    <location>
        <begin position="1"/>
        <end position="16"/>
    </location>
</feature>
<feature type="region of interest" description="Disordered" evidence="1">
    <location>
        <begin position="26"/>
        <end position="45"/>
    </location>
</feature>
<sequence>MKYLSVLMVLILGGCANVGPGKPMPVTPLSAPVQQRTQDKPLTPGPMTEPDALQVLFNEGLAEDAQYENARFIDGSNRTMIIASVLNVPCQMVFRFVEATNEDFWIPNQIACDNQEAMAGYVPAADTGMISSANIPMINSEYSND</sequence>
<feature type="chain" id="PRO_5005535609" description="Lipoprotein" evidence="2">
    <location>
        <begin position="17"/>
        <end position="145"/>
    </location>
</feature>
<dbReference type="EMBL" id="JRES01000957">
    <property type="protein sequence ID" value="KNC26756.1"/>
    <property type="molecule type" value="Genomic_DNA"/>
</dbReference>
<organism evidence="3 4">
    <name type="scientific">Lucilia cuprina</name>
    <name type="common">Green bottle fly</name>
    <name type="synonym">Australian sheep blowfly</name>
    <dbReference type="NCBI Taxonomy" id="7375"/>
    <lineage>
        <taxon>Eukaryota</taxon>
        <taxon>Metazoa</taxon>
        <taxon>Ecdysozoa</taxon>
        <taxon>Arthropoda</taxon>
        <taxon>Hexapoda</taxon>
        <taxon>Insecta</taxon>
        <taxon>Pterygota</taxon>
        <taxon>Neoptera</taxon>
        <taxon>Endopterygota</taxon>
        <taxon>Diptera</taxon>
        <taxon>Brachycera</taxon>
        <taxon>Muscomorpha</taxon>
        <taxon>Oestroidea</taxon>
        <taxon>Calliphoridae</taxon>
        <taxon>Luciliinae</taxon>
        <taxon>Lucilia</taxon>
    </lineage>
</organism>
<comment type="caution">
    <text evidence="3">The sequence shown here is derived from an EMBL/GenBank/DDBJ whole genome shotgun (WGS) entry which is preliminary data.</text>
</comment>
<protein>
    <recommendedName>
        <fullName evidence="5">Lipoprotein</fullName>
    </recommendedName>
</protein>
<dbReference type="AlphaFoldDB" id="A0A0L0C3C6"/>